<evidence type="ECO:0000256" key="2">
    <source>
        <dbReference type="ARBA" id="ARBA00006745"/>
    </source>
</evidence>
<keyword evidence="11" id="KW-1185">Reference proteome</keyword>
<protein>
    <recommendedName>
        <fullName evidence="3 7">Guanine deaminase</fullName>
        <shortName evidence="8">Guanase</shortName>
        <ecNumber evidence="3 7">3.5.4.3</ecNumber>
    </recommendedName>
    <alternativeName>
        <fullName evidence="8">Guanine aminohydrolase</fullName>
    </alternativeName>
</protein>
<evidence type="ECO:0000259" key="9">
    <source>
        <dbReference type="Pfam" id="PF01979"/>
    </source>
</evidence>
<organism evidence="10 11">
    <name type="scientific">Comamonas endophytica</name>
    <dbReference type="NCBI Taxonomy" id="2949090"/>
    <lineage>
        <taxon>Bacteria</taxon>
        <taxon>Pseudomonadati</taxon>
        <taxon>Pseudomonadota</taxon>
        <taxon>Betaproteobacteria</taxon>
        <taxon>Burkholderiales</taxon>
        <taxon>Comamonadaceae</taxon>
        <taxon>Comamonas</taxon>
    </lineage>
</organism>
<dbReference type="EMBL" id="CP106881">
    <property type="protein sequence ID" value="UYG51166.1"/>
    <property type="molecule type" value="Genomic_DNA"/>
</dbReference>
<evidence type="ECO:0000256" key="5">
    <source>
        <dbReference type="ARBA" id="ARBA00022801"/>
    </source>
</evidence>
<keyword evidence="6 8" id="KW-0862">Zinc</keyword>
<dbReference type="PANTHER" id="PTHR11271">
    <property type="entry name" value="GUANINE DEAMINASE"/>
    <property type="match status" value="1"/>
</dbReference>
<accession>A0ABY6G7Y3</accession>
<dbReference type="InterPro" id="IPR014311">
    <property type="entry name" value="Guanine_deaminase"/>
</dbReference>
<dbReference type="EC" id="3.5.4.3" evidence="3 7"/>
<comment type="pathway">
    <text evidence="1 8">Purine metabolism; guanine degradation; xanthine from guanine: step 1/1.</text>
</comment>
<reference evidence="10" key="1">
    <citation type="submission" date="2022-09" db="EMBL/GenBank/DDBJ databases">
        <title>The complete genome of Acidovorax sp. 5MLIR.</title>
        <authorList>
            <person name="Liu L."/>
            <person name="Yue J."/>
            <person name="Yang F."/>
            <person name="Yuan J."/>
            <person name="Li L."/>
        </authorList>
    </citation>
    <scope>NUCLEOTIDE SEQUENCE</scope>
    <source>
        <strain evidence="10">5MLIR</strain>
    </source>
</reference>
<dbReference type="GO" id="GO:0008892">
    <property type="term" value="F:guanine deaminase activity"/>
    <property type="evidence" value="ECO:0007669"/>
    <property type="project" value="UniProtKB-EC"/>
</dbReference>
<dbReference type="InterPro" id="IPR011059">
    <property type="entry name" value="Metal-dep_hydrolase_composite"/>
</dbReference>
<evidence type="ECO:0000256" key="8">
    <source>
        <dbReference type="RuleBase" id="RU366009"/>
    </source>
</evidence>
<proteinExistence type="inferred from homology"/>
<dbReference type="Gene3D" id="3.20.20.140">
    <property type="entry name" value="Metal-dependent hydrolases"/>
    <property type="match status" value="1"/>
</dbReference>
<dbReference type="Pfam" id="PF01979">
    <property type="entry name" value="Amidohydro_1"/>
    <property type="match status" value="1"/>
</dbReference>
<dbReference type="RefSeq" id="WP_231044495.1">
    <property type="nucleotide sequence ID" value="NZ_CP106881.1"/>
</dbReference>
<comment type="function">
    <text evidence="8">Catalyzes the hydrolytic deamination of guanine, producing xanthine and ammonia.</text>
</comment>
<dbReference type="Proteomes" id="UP001162800">
    <property type="component" value="Chromosome"/>
</dbReference>
<dbReference type="Gene3D" id="2.30.40.10">
    <property type="entry name" value="Urease, subunit C, domain 1"/>
    <property type="match status" value="1"/>
</dbReference>
<name>A0ABY6G7Y3_9BURK</name>
<comment type="similarity">
    <text evidence="2 8">Belongs to the metallo-dependent hydrolases superfamily. ATZ/TRZ family.</text>
</comment>
<keyword evidence="4 8" id="KW-0479">Metal-binding</keyword>
<evidence type="ECO:0000313" key="11">
    <source>
        <dbReference type="Proteomes" id="UP001162800"/>
    </source>
</evidence>
<evidence type="ECO:0000256" key="4">
    <source>
        <dbReference type="ARBA" id="ARBA00022723"/>
    </source>
</evidence>
<dbReference type="InterPro" id="IPR051607">
    <property type="entry name" value="Metallo-dep_hydrolases"/>
</dbReference>
<dbReference type="InterPro" id="IPR006680">
    <property type="entry name" value="Amidohydro-rel"/>
</dbReference>
<sequence>MNSSLFSPPTPGQAWALQCTAFDTPRSDALRVQVDALVVVSSTGVIESVIARDDPRWAGERARHAATGQLRELPEGSYLLPGLIDVHVHAPQWPQMGKALDVPLADWLQRNTFPLEARYGDEAFAESVYRPLVRHLLANGTTTAMYFGTLHDGGNRVLAEQCLRQGQRALVGRVAMDEPSQCPEFYRDASAQAAIEGTEAFIGTLAGLPGNAGGLVLPVITPRFIPSCTDALLEGLGALAQRTGVHVQTHCSESDWAHQHVLERTGMTDAHALHRFGLLTRRTVVAHANFLTPEDVALMAEVGASVAHCPLSNFYFANSVFPARSGHARHMGMGLGSDISGGYSPSMFDACRHAITASYALDEGVDPDLPSAQRGRHDARIDHVFALWLATAAGGAALDLPIGRIEAGQHFDAIVVDCHAPDSNICIWPGSDSPADVLQKIIYNATRANVAQTWVQGALVHCRGAVLSNLS</sequence>
<evidence type="ECO:0000256" key="1">
    <source>
        <dbReference type="ARBA" id="ARBA00004984"/>
    </source>
</evidence>
<comment type="catalytic activity">
    <reaction evidence="8">
        <text>guanine + H2O + H(+) = xanthine + NH4(+)</text>
        <dbReference type="Rhea" id="RHEA:14665"/>
        <dbReference type="ChEBI" id="CHEBI:15377"/>
        <dbReference type="ChEBI" id="CHEBI:15378"/>
        <dbReference type="ChEBI" id="CHEBI:16235"/>
        <dbReference type="ChEBI" id="CHEBI:17712"/>
        <dbReference type="ChEBI" id="CHEBI:28938"/>
        <dbReference type="EC" id="3.5.4.3"/>
    </reaction>
</comment>
<evidence type="ECO:0000256" key="6">
    <source>
        <dbReference type="ARBA" id="ARBA00022833"/>
    </source>
</evidence>
<evidence type="ECO:0000313" key="10">
    <source>
        <dbReference type="EMBL" id="UYG51166.1"/>
    </source>
</evidence>
<dbReference type="PANTHER" id="PTHR11271:SF6">
    <property type="entry name" value="GUANINE DEAMINASE"/>
    <property type="match status" value="1"/>
</dbReference>
<gene>
    <name evidence="10" type="primary">guaD</name>
    <name evidence="10" type="ORF">M9799_13920</name>
</gene>
<evidence type="ECO:0000256" key="7">
    <source>
        <dbReference type="NCBIfam" id="TIGR02967"/>
    </source>
</evidence>
<dbReference type="NCBIfam" id="TIGR02967">
    <property type="entry name" value="guan_deamin"/>
    <property type="match status" value="1"/>
</dbReference>
<comment type="cofactor">
    <cofactor evidence="8">
        <name>Zn(2+)</name>
        <dbReference type="ChEBI" id="CHEBI:29105"/>
    </cofactor>
    <text evidence="8">Binds 1 zinc ion per subunit.</text>
</comment>
<keyword evidence="5 8" id="KW-0378">Hydrolase</keyword>
<feature type="domain" description="Amidohydrolase-related" evidence="9">
    <location>
        <begin position="78"/>
        <end position="460"/>
    </location>
</feature>
<evidence type="ECO:0000256" key="3">
    <source>
        <dbReference type="ARBA" id="ARBA00012781"/>
    </source>
</evidence>
<dbReference type="SUPFAM" id="SSF51556">
    <property type="entry name" value="Metallo-dependent hydrolases"/>
    <property type="match status" value="1"/>
</dbReference>
<dbReference type="InterPro" id="IPR032466">
    <property type="entry name" value="Metal_Hydrolase"/>
</dbReference>